<dbReference type="Pfam" id="PF00520">
    <property type="entry name" value="Ion_trans"/>
    <property type="match status" value="1"/>
</dbReference>
<evidence type="ECO:0000256" key="5">
    <source>
        <dbReference type="ARBA" id="ARBA00022475"/>
    </source>
</evidence>
<keyword evidence="4" id="KW-0894">Sodium channel</keyword>
<comment type="catalytic activity">
    <reaction evidence="21">
        <text>K(+)(in) = K(+)(out)</text>
        <dbReference type="Rhea" id="RHEA:29463"/>
        <dbReference type="ChEBI" id="CHEBI:29103"/>
    </reaction>
</comment>
<dbReference type="GO" id="GO:0098855">
    <property type="term" value="C:HCN channel complex"/>
    <property type="evidence" value="ECO:0007669"/>
    <property type="project" value="Ensembl"/>
</dbReference>
<dbReference type="GO" id="GO:0005222">
    <property type="term" value="F:intracellularly cAMP-activated cation channel activity"/>
    <property type="evidence" value="ECO:0007669"/>
    <property type="project" value="Ensembl"/>
</dbReference>
<dbReference type="PROSITE" id="PS00888">
    <property type="entry name" value="CNMP_BINDING_1"/>
    <property type="match status" value="1"/>
</dbReference>
<feature type="transmembrane region" description="Helical" evidence="24">
    <location>
        <begin position="151"/>
        <end position="170"/>
    </location>
</feature>
<dbReference type="GO" id="GO:0042802">
    <property type="term" value="F:identical protein binding"/>
    <property type="evidence" value="ECO:0007669"/>
    <property type="project" value="Ensembl"/>
</dbReference>
<feature type="transmembrane region" description="Helical" evidence="24">
    <location>
        <begin position="121"/>
        <end position="145"/>
    </location>
</feature>
<dbReference type="Gene3D" id="1.10.287.630">
    <property type="entry name" value="Helix hairpin bin"/>
    <property type="match status" value="1"/>
</dbReference>
<keyword evidence="20" id="KW-0407">Ion channel</keyword>
<dbReference type="GeneTree" id="ENSGT00940000156523"/>
<proteinExistence type="inferred from homology"/>
<evidence type="ECO:0000256" key="21">
    <source>
        <dbReference type="ARBA" id="ARBA00034430"/>
    </source>
</evidence>
<dbReference type="GO" id="GO:0098719">
    <property type="term" value="P:sodium ion import across plasma membrane"/>
    <property type="evidence" value="ECO:0007669"/>
    <property type="project" value="Ensembl"/>
</dbReference>
<keyword evidence="6" id="KW-0633">Potassium transport</keyword>
<feature type="transmembrane region" description="Helical" evidence="24">
    <location>
        <begin position="322"/>
        <end position="340"/>
    </location>
</feature>
<evidence type="ECO:0000256" key="22">
    <source>
        <dbReference type="ARBA" id="ARBA00036239"/>
    </source>
</evidence>
<comment type="catalytic activity">
    <reaction evidence="22">
        <text>Na(+)(in) = Na(+)(out)</text>
        <dbReference type="Rhea" id="RHEA:34963"/>
        <dbReference type="ChEBI" id="CHEBI:29101"/>
    </reaction>
</comment>
<dbReference type="SUPFAM" id="SSF81324">
    <property type="entry name" value="Voltage-gated potassium channels"/>
    <property type="match status" value="1"/>
</dbReference>
<keyword evidence="17" id="KW-0114">cAMP</keyword>
<evidence type="ECO:0000256" key="15">
    <source>
        <dbReference type="ARBA" id="ARBA00023065"/>
    </source>
</evidence>
<dbReference type="Proteomes" id="UP000694404">
    <property type="component" value="Unplaced"/>
</dbReference>
<keyword evidence="19" id="KW-1071">Ligand-gated ion channel</keyword>
<keyword evidence="8 24" id="KW-0812">Transmembrane</keyword>
<dbReference type="PROSITE" id="PS50042">
    <property type="entry name" value="CNMP_BINDING_3"/>
    <property type="match status" value="1"/>
</dbReference>
<dbReference type="SMART" id="SM00100">
    <property type="entry name" value="cNMP"/>
    <property type="match status" value="1"/>
</dbReference>
<dbReference type="PANTHER" id="PTHR45689">
    <property type="entry name" value="I[[H]] CHANNEL, ISOFORM E"/>
    <property type="match status" value="1"/>
</dbReference>
<evidence type="ECO:0000256" key="24">
    <source>
        <dbReference type="SAM" id="Phobius"/>
    </source>
</evidence>
<dbReference type="InterPro" id="IPR018488">
    <property type="entry name" value="cNMP-bd_CS"/>
</dbReference>
<feature type="compositionally biased region" description="Polar residues" evidence="23">
    <location>
        <begin position="763"/>
        <end position="780"/>
    </location>
</feature>
<keyword evidence="5" id="KW-1003">Cell membrane</keyword>
<dbReference type="GO" id="GO:1990573">
    <property type="term" value="P:potassium ion import across plasma membrane"/>
    <property type="evidence" value="ECO:0007669"/>
    <property type="project" value="Ensembl"/>
</dbReference>
<dbReference type="FunFam" id="1.10.287.70:FF:000031">
    <property type="entry name" value="Potassium/sodium hyperpolarization-activated cyclic nucleotide-gated channel 1, putative"/>
    <property type="match status" value="1"/>
</dbReference>
<evidence type="ECO:0000256" key="13">
    <source>
        <dbReference type="ARBA" id="ARBA00022989"/>
    </source>
</evidence>
<dbReference type="GO" id="GO:0030425">
    <property type="term" value="C:dendrite"/>
    <property type="evidence" value="ECO:0007669"/>
    <property type="project" value="TreeGrafter"/>
</dbReference>
<evidence type="ECO:0000256" key="18">
    <source>
        <dbReference type="ARBA" id="ARBA00023201"/>
    </source>
</evidence>
<feature type="transmembrane region" description="Helical" evidence="24">
    <location>
        <begin position="352"/>
        <end position="375"/>
    </location>
</feature>
<dbReference type="InterPro" id="IPR003938">
    <property type="entry name" value="K_chnl_volt-dep_EAG/ELK/ERG"/>
</dbReference>
<dbReference type="InterPro" id="IPR000595">
    <property type="entry name" value="cNMP-bd_dom"/>
</dbReference>
<evidence type="ECO:0000256" key="20">
    <source>
        <dbReference type="ARBA" id="ARBA00023303"/>
    </source>
</evidence>
<evidence type="ECO:0000313" key="26">
    <source>
        <dbReference type="Ensembl" id="ENSCABP00000004429.1"/>
    </source>
</evidence>
<dbReference type="GO" id="GO:0071320">
    <property type="term" value="P:cellular response to cAMP"/>
    <property type="evidence" value="ECO:0007669"/>
    <property type="project" value="Ensembl"/>
</dbReference>
<dbReference type="Gene3D" id="2.60.120.10">
    <property type="entry name" value="Jelly Rolls"/>
    <property type="match status" value="1"/>
</dbReference>
<keyword evidence="10" id="KW-0631">Potassium channel</keyword>
<feature type="region of interest" description="Disordered" evidence="23">
    <location>
        <begin position="16"/>
        <end position="57"/>
    </location>
</feature>
<dbReference type="Pfam" id="PF00027">
    <property type="entry name" value="cNMP_binding"/>
    <property type="match status" value="1"/>
</dbReference>
<keyword evidence="14" id="KW-0915">Sodium</keyword>
<evidence type="ECO:0000256" key="3">
    <source>
        <dbReference type="ARBA" id="ARBA00022448"/>
    </source>
</evidence>
<dbReference type="GO" id="GO:0005248">
    <property type="term" value="F:voltage-gated sodium channel activity"/>
    <property type="evidence" value="ECO:0007669"/>
    <property type="project" value="Ensembl"/>
</dbReference>
<evidence type="ECO:0000256" key="9">
    <source>
        <dbReference type="ARBA" id="ARBA00022741"/>
    </source>
</evidence>
<evidence type="ECO:0000256" key="4">
    <source>
        <dbReference type="ARBA" id="ARBA00022461"/>
    </source>
</evidence>
<keyword evidence="16 24" id="KW-0472">Membrane</keyword>
<keyword evidence="27" id="KW-1185">Reference proteome</keyword>
<keyword evidence="18" id="KW-0739">Sodium transport</keyword>
<evidence type="ECO:0000256" key="23">
    <source>
        <dbReference type="SAM" id="MobiDB-lite"/>
    </source>
</evidence>
<evidence type="ECO:0000256" key="10">
    <source>
        <dbReference type="ARBA" id="ARBA00022826"/>
    </source>
</evidence>
<feature type="domain" description="Cyclic nucleotide-binding" evidence="25">
    <location>
        <begin position="453"/>
        <end position="559"/>
    </location>
</feature>
<evidence type="ECO:0000256" key="6">
    <source>
        <dbReference type="ARBA" id="ARBA00022538"/>
    </source>
</evidence>
<keyword evidence="12" id="KW-0630">Potassium</keyword>
<dbReference type="InterPro" id="IPR005821">
    <property type="entry name" value="Ion_trans_dom"/>
</dbReference>
<feature type="compositionally biased region" description="Low complexity" evidence="23">
    <location>
        <begin position="696"/>
        <end position="710"/>
    </location>
</feature>
<dbReference type="CDD" id="cd00038">
    <property type="entry name" value="CAP_ED"/>
    <property type="match status" value="1"/>
</dbReference>
<name>A0A8C0G6B3_CHEAB</name>
<dbReference type="Gene3D" id="1.10.287.70">
    <property type="match status" value="1"/>
</dbReference>
<evidence type="ECO:0000256" key="1">
    <source>
        <dbReference type="ARBA" id="ARBA00004651"/>
    </source>
</evidence>
<dbReference type="GO" id="GO:0071321">
    <property type="term" value="P:cellular response to cGMP"/>
    <property type="evidence" value="ECO:0007669"/>
    <property type="project" value="Ensembl"/>
</dbReference>
<dbReference type="OMA" id="QFYWDFT"/>
<dbReference type="SUPFAM" id="SSF51206">
    <property type="entry name" value="cAMP-binding domain-like"/>
    <property type="match status" value="1"/>
</dbReference>
<gene>
    <name evidence="26" type="primary">HCN2</name>
</gene>
<evidence type="ECO:0000256" key="7">
    <source>
        <dbReference type="ARBA" id="ARBA00022566"/>
    </source>
</evidence>
<sequence length="841" mass="93604">SSSHWTSCLCSQALLQTGTEPHEEEGEGREEKRGKFQRAGFGGGGAGHKGELFPAGIGAEGEGSGTRACLPSRHHMACCPLYLNTAAMPPLRGRAGELTRDVVTLPCAARSPAWNSISAGFYWDFTMLLFMVGNLIIIPVGITFFKEETTAPWIVFNVVSDTFFLMDLVLNFRTGIIIEDNTDIILDPEKIKKKYLKTWFLVDFVSSIPVDYIFLIVEKGIDSEVYKTARALRIVRFTKILSLLRLLRLSRLIRYIHQWEEIFHMTYDLASAVMRIINLIGMMLLLCHWDGCLQFLVPMLQDFPSNCWVSINGMVNNSWSELYSFALFMSMSHMLCIGYGKQAPESMTDIWLTMLSMIVGATCYAMFIGHATALIQSLDSSRRQYQEKYKQVEQYMSFHKLPADFRQKIHDYYEHRYQGKMFDEDSILGELNEPLREEIVNFNCRKLVASMPLFANADPNFVTAMLTKLKFEVFQPGDYIIREGTIGKKMYFIQHGVVSVLTKGNKEMKLSDGSYFGEICLLTRGRRTASVRADTYCRLYSLSVDNFNEVLEEHPMMRRAFETVAIDRLDRIGKKNSILLHKVQHDLNSGVFNNQENEIIQEIVKYDREMVQQAELQQQTAIYTPVQPQVTSAIATLQQAVAMSFCPQMASPLLSSNMSLQQQQPPRPTSTGTFSSMVSSPPTQSPRASRTFPYATQDQSGSQLSLTQQTAPGSPQRLAVHKSTQALHTSSLSEESRPLSASQPSLPHGISQTMTQSPPPSAHESTTSVAGVQASASPGSGPQAGLRGAVPPRMALSHQMSTGSVYAGAAGSQQDSSGARKDSVISAPDTDPAKSRLSSNL</sequence>
<dbReference type="FunFam" id="2.60.120.10:FF:000007">
    <property type="entry name" value="Putative potassium/sodium hyperpolarization-activated cyclic nucleotide-gated channel 2"/>
    <property type="match status" value="1"/>
</dbReference>
<feature type="compositionally biased region" description="Polar residues" evidence="23">
    <location>
        <begin position="669"/>
        <end position="688"/>
    </location>
</feature>
<dbReference type="Ensembl" id="ENSCABT00000004811.1">
    <property type="protein sequence ID" value="ENSCABP00000004429.1"/>
    <property type="gene ID" value="ENSCABG00000003308.1"/>
</dbReference>
<feature type="compositionally biased region" description="Polar residues" evidence="23">
    <location>
        <begin position="722"/>
        <end position="756"/>
    </location>
</feature>
<evidence type="ECO:0000256" key="2">
    <source>
        <dbReference type="ARBA" id="ARBA00006305"/>
    </source>
</evidence>
<comment type="subcellular location">
    <subcellularLocation>
        <location evidence="1">Cell membrane</location>
        <topology evidence="1">Multi-pass membrane protein</topology>
    </subcellularLocation>
</comment>
<evidence type="ECO:0000256" key="11">
    <source>
        <dbReference type="ARBA" id="ARBA00022882"/>
    </source>
</evidence>
<evidence type="ECO:0000256" key="19">
    <source>
        <dbReference type="ARBA" id="ARBA00023286"/>
    </source>
</evidence>
<comment type="similarity">
    <text evidence="2">Belongs to the potassium channel HCN family.</text>
</comment>
<organism evidence="26 27">
    <name type="scientific">Chelonoidis abingdonii</name>
    <name type="common">Abingdon island giant tortoise</name>
    <name type="synonym">Testudo abingdonii</name>
    <dbReference type="NCBI Taxonomy" id="106734"/>
    <lineage>
        <taxon>Eukaryota</taxon>
        <taxon>Metazoa</taxon>
        <taxon>Chordata</taxon>
        <taxon>Craniata</taxon>
        <taxon>Vertebrata</taxon>
        <taxon>Euteleostomi</taxon>
        <taxon>Archelosauria</taxon>
        <taxon>Testudinata</taxon>
        <taxon>Testudines</taxon>
        <taxon>Cryptodira</taxon>
        <taxon>Durocryptodira</taxon>
        <taxon>Testudinoidea</taxon>
        <taxon>Testudinidae</taxon>
        <taxon>Chelonoidis</taxon>
    </lineage>
</organism>
<keyword evidence="9" id="KW-0547">Nucleotide-binding</keyword>
<evidence type="ECO:0000256" key="8">
    <source>
        <dbReference type="ARBA" id="ARBA00022692"/>
    </source>
</evidence>
<keyword evidence="15" id="KW-0406">Ion transport</keyword>
<evidence type="ECO:0000313" key="27">
    <source>
        <dbReference type="Proteomes" id="UP000694404"/>
    </source>
</evidence>
<keyword evidence="7" id="KW-0116">cAMP-binding</keyword>
<evidence type="ECO:0000256" key="12">
    <source>
        <dbReference type="ARBA" id="ARBA00022958"/>
    </source>
</evidence>
<dbReference type="PRINTS" id="PR01463">
    <property type="entry name" value="EAGCHANLFMLY"/>
</dbReference>
<keyword evidence="11" id="KW-0851">Voltage-gated channel</keyword>
<dbReference type="InterPro" id="IPR014710">
    <property type="entry name" value="RmlC-like_jellyroll"/>
</dbReference>
<dbReference type="GO" id="GO:0003254">
    <property type="term" value="P:regulation of membrane depolarization"/>
    <property type="evidence" value="ECO:0007669"/>
    <property type="project" value="TreeGrafter"/>
</dbReference>
<evidence type="ECO:0000256" key="14">
    <source>
        <dbReference type="ARBA" id="ARBA00023053"/>
    </source>
</evidence>
<evidence type="ECO:0000256" key="17">
    <source>
        <dbReference type="ARBA" id="ARBA00023149"/>
    </source>
</evidence>
<dbReference type="FunFam" id="1.10.287.630:FF:000002">
    <property type="entry name" value="Potassium/sodium hyperpolarization-activated cyclic nucleotide-gated channel 4"/>
    <property type="match status" value="1"/>
</dbReference>
<evidence type="ECO:0000259" key="25">
    <source>
        <dbReference type="PROSITE" id="PS50042"/>
    </source>
</evidence>
<dbReference type="InterPro" id="IPR051413">
    <property type="entry name" value="K/Na_HCN_channel"/>
</dbReference>
<reference evidence="26" key="2">
    <citation type="submission" date="2025-09" db="UniProtKB">
        <authorList>
            <consortium name="Ensembl"/>
        </authorList>
    </citation>
    <scope>IDENTIFICATION</scope>
</reference>
<dbReference type="AlphaFoldDB" id="A0A8C0G6B3"/>
<keyword evidence="13 24" id="KW-1133">Transmembrane helix</keyword>
<feature type="region of interest" description="Disordered" evidence="23">
    <location>
        <begin position="657"/>
        <end position="841"/>
    </location>
</feature>
<protein>
    <submittedName>
        <fullName evidence="26">Hyperpolarization activated cyclic nucleotide gated potassium and sodium channel 2</fullName>
    </submittedName>
</protein>
<dbReference type="PANTHER" id="PTHR45689:SF11">
    <property type="entry name" value="POTASSIUM_SODIUM HYPERPOLARIZATION-ACTIVATED CYCLIC NUCLEOTIDE-GATED CHANNEL 2"/>
    <property type="match status" value="1"/>
</dbReference>
<dbReference type="GO" id="GO:0030552">
    <property type="term" value="F:cAMP binding"/>
    <property type="evidence" value="ECO:0007669"/>
    <property type="project" value="UniProtKB-KW"/>
</dbReference>
<keyword evidence="3" id="KW-0813">Transport</keyword>
<dbReference type="GO" id="GO:0005249">
    <property type="term" value="F:voltage-gated potassium channel activity"/>
    <property type="evidence" value="ECO:0007669"/>
    <property type="project" value="Ensembl"/>
</dbReference>
<dbReference type="GO" id="GO:0030424">
    <property type="term" value="C:axon"/>
    <property type="evidence" value="ECO:0007669"/>
    <property type="project" value="TreeGrafter"/>
</dbReference>
<accession>A0A8C0G6B3</accession>
<reference evidence="26" key="1">
    <citation type="submission" date="2025-08" db="UniProtKB">
        <authorList>
            <consortium name="Ensembl"/>
        </authorList>
    </citation>
    <scope>IDENTIFICATION</scope>
</reference>
<evidence type="ECO:0000256" key="16">
    <source>
        <dbReference type="ARBA" id="ARBA00023136"/>
    </source>
</evidence>
<dbReference type="InterPro" id="IPR018490">
    <property type="entry name" value="cNMP-bd_dom_sf"/>
</dbReference>